<sequence>MERAIEYLEIMVSRGCYPDIVTYNTLLTALCKDGKVDIAVEILNQLSSKGCSPVLITYNTVIDGLSKVGKTDCAIKLLDEMRGKNWRWVVSYQQWVATELRRRETHDLTSVMANVERLEDFKQGERPRSPRHEHAKYGGNGRSKSGSPKVTDDERSGDERRFRHNKEEKKHEGSRKRGDSCNIRLIWGLEEDASIVQMKLSNSKRCKYAS</sequence>
<evidence type="ECO:0000256" key="3">
    <source>
        <dbReference type="SAM" id="MobiDB-lite"/>
    </source>
</evidence>
<evidence type="ECO:0000313" key="5">
    <source>
        <dbReference type="Proteomes" id="UP001187471"/>
    </source>
</evidence>
<evidence type="ECO:0000256" key="1">
    <source>
        <dbReference type="ARBA" id="ARBA00022737"/>
    </source>
</evidence>
<dbReference type="AlphaFoldDB" id="A0AA88RGX6"/>
<gene>
    <name evidence="4" type="ORF">RJ640_008695</name>
</gene>
<proteinExistence type="predicted"/>
<comment type="caution">
    <text evidence="4">The sequence shown here is derived from an EMBL/GenBank/DDBJ whole genome shotgun (WGS) entry which is preliminary data.</text>
</comment>
<dbReference type="Proteomes" id="UP001187471">
    <property type="component" value="Unassembled WGS sequence"/>
</dbReference>
<dbReference type="NCBIfam" id="TIGR00756">
    <property type="entry name" value="PPR"/>
    <property type="match status" value="2"/>
</dbReference>
<reference evidence="4" key="1">
    <citation type="submission" date="2022-12" db="EMBL/GenBank/DDBJ databases">
        <title>Draft genome assemblies for two species of Escallonia (Escalloniales).</title>
        <authorList>
            <person name="Chanderbali A."/>
            <person name="Dervinis C."/>
            <person name="Anghel I."/>
            <person name="Soltis D."/>
            <person name="Soltis P."/>
            <person name="Zapata F."/>
        </authorList>
    </citation>
    <scope>NUCLEOTIDE SEQUENCE</scope>
    <source>
        <strain evidence="4">UCBG92.1500</strain>
        <tissue evidence="4">Leaf</tissue>
    </source>
</reference>
<dbReference type="InterPro" id="IPR002885">
    <property type="entry name" value="PPR_rpt"/>
</dbReference>
<feature type="compositionally biased region" description="Basic and acidic residues" evidence="3">
    <location>
        <begin position="119"/>
        <end position="136"/>
    </location>
</feature>
<evidence type="ECO:0008006" key="6">
    <source>
        <dbReference type="Google" id="ProtNLM"/>
    </source>
</evidence>
<dbReference type="Gene3D" id="1.25.40.10">
    <property type="entry name" value="Tetratricopeptide repeat domain"/>
    <property type="match status" value="1"/>
</dbReference>
<name>A0AA88RGX6_9ASTE</name>
<feature type="repeat" description="PPR" evidence="2">
    <location>
        <begin position="54"/>
        <end position="88"/>
    </location>
</feature>
<organism evidence="4 5">
    <name type="scientific">Escallonia rubra</name>
    <dbReference type="NCBI Taxonomy" id="112253"/>
    <lineage>
        <taxon>Eukaryota</taxon>
        <taxon>Viridiplantae</taxon>
        <taxon>Streptophyta</taxon>
        <taxon>Embryophyta</taxon>
        <taxon>Tracheophyta</taxon>
        <taxon>Spermatophyta</taxon>
        <taxon>Magnoliopsida</taxon>
        <taxon>eudicotyledons</taxon>
        <taxon>Gunneridae</taxon>
        <taxon>Pentapetalae</taxon>
        <taxon>asterids</taxon>
        <taxon>campanulids</taxon>
        <taxon>Escalloniales</taxon>
        <taxon>Escalloniaceae</taxon>
        <taxon>Escallonia</taxon>
    </lineage>
</organism>
<evidence type="ECO:0000313" key="4">
    <source>
        <dbReference type="EMBL" id="KAK2985344.1"/>
    </source>
</evidence>
<dbReference type="PANTHER" id="PTHR47932">
    <property type="entry name" value="ATPASE EXPRESSION PROTEIN 3"/>
    <property type="match status" value="1"/>
</dbReference>
<dbReference type="PANTHER" id="PTHR47932:SF2">
    <property type="entry name" value="OS10G0484300 PROTEIN"/>
    <property type="match status" value="1"/>
</dbReference>
<feature type="region of interest" description="Disordered" evidence="3">
    <location>
        <begin position="119"/>
        <end position="178"/>
    </location>
</feature>
<dbReference type="InterPro" id="IPR011990">
    <property type="entry name" value="TPR-like_helical_dom_sf"/>
</dbReference>
<accession>A0AA88RGX6</accession>
<dbReference type="PROSITE" id="PS51375">
    <property type="entry name" value="PPR"/>
    <property type="match status" value="2"/>
</dbReference>
<keyword evidence="1" id="KW-0677">Repeat</keyword>
<dbReference type="Pfam" id="PF12854">
    <property type="entry name" value="PPR_1"/>
    <property type="match status" value="2"/>
</dbReference>
<dbReference type="GO" id="GO:0003729">
    <property type="term" value="F:mRNA binding"/>
    <property type="evidence" value="ECO:0007669"/>
    <property type="project" value="TreeGrafter"/>
</dbReference>
<dbReference type="EMBL" id="JAVXUO010001169">
    <property type="protein sequence ID" value="KAK2985344.1"/>
    <property type="molecule type" value="Genomic_DNA"/>
</dbReference>
<feature type="compositionally biased region" description="Basic and acidic residues" evidence="3">
    <location>
        <begin position="150"/>
        <end position="178"/>
    </location>
</feature>
<feature type="repeat" description="PPR" evidence="2">
    <location>
        <begin position="19"/>
        <end position="53"/>
    </location>
</feature>
<protein>
    <recommendedName>
        <fullName evidence="6">Pentatricopeptide repeat-containing protein</fullName>
    </recommendedName>
</protein>
<keyword evidence="5" id="KW-1185">Reference proteome</keyword>
<evidence type="ECO:0000256" key="2">
    <source>
        <dbReference type="PROSITE-ProRule" id="PRU00708"/>
    </source>
</evidence>